<dbReference type="SUPFAM" id="SSF50156">
    <property type="entry name" value="PDZ domain-like"/>
    <property type="match status" value="1"/>
</dbReference>
<dbReference type="GO" id="GO:0016323">
    <property type="term" value="C:basolateral plasma membrane"/>
    <property type="evidence" value="ECO:0007669"/>
    <property type="project" value="TreeGrafter"/>
</dbReference>
<proteinExistence type="predicted"/>
<dbReference type="PANTHER" id="PTHR23119">
    <property type="entry name" value="DISCS LARGE"/>
    <property type="match status" value="1"/>
</dbReference>
<evidence type="ECO:0000259" key="1">
    <source>
        <dbReference type="PROSITE" id="PS50106"/>
    </source>
</evidence>
<dbReference type="GO" id="GO:0019901">
    <property type="term" value="F:protein kinase binding"/>
    <property type="evidence" value="ECO:0007669"/>
    <property type="project" value="TreeGrafter"/>
</dbReference>
<dbReference type="GO" id="GO:0045211">
    <property type="term" value="C:postsynaptic membrane"/>
    <property type="evidence" value="ECO:0007669"/>
    <property type="project" value="TreeGrafter"/>
</dbReference>
<dbReference type="AlphaFoldDB" id="A0A6G1SPK5"/>
<dbReference type="PROSITE" id="PS50106">
    <property type="entry name" value="PDZ"/>
    <property type="match status" value="1"/>
</dbReference>
<dbReference type="InterPro" id="IPR036034">
    <property type="entry name" value="PDZ_sf"/>
</dbReference>
<dbReference type="SMART" id="SM00228">
    <property type="entry name" value="PDZ"/>
    <property type="match status" value="1"/>
</dbReference>
<dbReference type="InterPro" id="IPR001478">
    <property type="entry name" value="PDZ"/>
</dbReference>
<dbReference type="GO" id="GO:0005912">
    <property type="term" value="C:adherens junction"/>
    <property type="evidence" value="ECO:0007669"/>
    <property type="project" value="TreeGrafter"/>
</dbReference>
<dbReference type="GO" id="GO:0098609">
    <property type="term" value="P:cell-cell adhesion"/>
    <property type="evidence" value="ECO:0007669"/>
    <property type="project" value="TreeGrafter"/>
</dbReference>
<accession>A0A6G1SPK5</accession>
<feature type="domain" description="PDZ" evidence="1">
    <location>
        <begin position="17"/>
        <end position="105"/>
    </location>
</feature>
<name>A0A6G1SPK5_9ACAR</name>
<organism evidence="2">
    <name type="scientific">Aceria tosichella</name>
    <name type="common">wheat curl mite</name>
    <dbReference type="NCBI Taxonomy" id="561515"/>
    <lineage>
        <taxon>Eukaryota</taxon>
        <taxon>Metazoa</taxon>
        <taxon>Ecdysozoa</taxon>
        <taxon>Arthropoda</taxon>
        <taxon>Chelicerata</taxon>
        <taxon>Arachnida</taxon>
        <taxon>Acari</taxon>
        <taxon>Acariformes</taxon>
        <taxon>Trombidiformes</taxon>
        <taxon>Prostigmata</taxon>
        <taxon>Eupodina</taxon>
        <taxon>Eriophyoidea</taxon>
        <taxon>Eriophyidae</taxon>
        <taxon>Eriophyinae</taxon>
        <taxon>Aceriini</taxon>
        <taxon>Aceria</taxon>
    </lineage>
</organism>
<reference evidence="2" key="1">
    <citation type="submission" date="2018-10" db="EMBL/GenBank/DDBJ databases">
        <title>Transcriptome assembly of Aceria tosichella (Wheat curl mite) Type 2.</title>
        <authorList>
            <person name="Scully E.D."/>
            <person name="Geib S.M."/>
            <person name="Palmer N.A."/>
            <person name="Gupta A.K."/>
            <person name="Sarath G."/>
            <person name="Tatineni S."/>
        </authorList>
    </citation>
    <scope>NUCLEOTIDE SEQUENCE</scope>
    <source>
        <strain evidence="2">LincolnNE</strain>
    </source>
</reference>
<dbReference type="GO" id="GO:0098968">
    <property type="term" value="P:neurotransmitter receptor transport postsynaptic membrane to endosome"/>
    <property type="evidence" value="ECO:0007669"/>
    <property type="project" value="TreeGrafter"/>
</dbReference>
<dbReference type="GO" id="GO:0098887">
    <property type="term" value="P:neurotransmitter receptor transport, endosome to postsynaptic membrane"/>
    <property type="evidence" value="ECO:0007669"/>
    <property type="project" value="TreeGrafter"/>
</dbReference>
<dbReference type="EMBL" id="GGYP01007567">
    <property type="protein sequence ID" value="MDE52338.1"/>
    <property type="molecule type" value="Transcribed_RNA"/>
</dbReference>
<dbReference type="GO" id="GO:0043113">
    <property type="term" value="P:receptor clustering"/>
    <property type="evidence" value="ECO:0007669"/>
    <property type="project" value="TreeGrafter"/>
</dbReference>
<dbReference type="InterPro" id="IPR050614">
    <property type="entry name" value="Synaptic_Scaffolding_LAP-MAGUK"/>
</dbReference>
<evidence type="ECO:0000313" key="2">
    <source>
        <dbReference type="EMBL" id="MDE52338.1"/>
    </source>
</evidence>
<dbReference type="GO" id="GO:0014069">
    <property type="term" value="C:postsynaptic density"/>
    <property type="evidence" value="ECO:0007669"/>
    <property type="project" value="TreeGrafter"/>
</dbReference>
<sequence length="122" mass="13386">MSGGYQPGDEFQCLCIPIRVTKSPSQDPKTGAPILLSGFAIVGGIDQDPSKTPFNFKDTGIYVTKTTPHGPAMRAGLRPGDRILQCNGHDFTLVTHEKAVKYIRKYPVLELLVERENESVNV</sequence>
<protein>
    <submittedName>
        <fullName evidence="2">Uncharacterized protein C45G9.7</fullName>
    </submittedName>
</protein>
<dbReference type="Pfam" id="PF00595">
    <property type="entry name" value="PDZ"/>
    <property type="match status" value="1"/>
</dbReference>
<dbReference type="PANTHER" id="PTHR23119:SF50">
    <property type="entry name" value="PDZ DOMAIN-CONTAINING PROTEIN"/>
    <property type="match status" value="1"/>
</dbReference>
<dbReference type="Gene3D" id="2.30.42.10">
    <property type="match status" value="1"/>
</dbReference>
<dbReference type="GO" id="GO:0045197">
    <property type="term" value="P:establishment or maintenance of epithelial cell apical/basal polarity"/>
    <property type="evidence" value="ECO:0007669"/>
    <property type="project" value="TreeGrafter"/>
</dbReference>
<gene>
    <name evidence="2" type="primary">C45G9.7</name>
    <name evidence="2" type="ORF">g.16086</name>
</gene>